<sequence length="260" mass="27275">MDTQTSPGITELLETLEHPAWASPPTSIIANHVRSQLDVGDHHPAHVFHAAVTVLQQPVDGVDGSGALTWTAGGAEQGWPWVKLALDCHGERGEILMLGPITPESVDMALHDGDVALVSGVILDYLDEQLVRQDRADTLAAIAMDGIAFRERQHHAQHLQQTCGRQAFLDEAVEKGDAGLLKAALGLGAAVNAPGAGGNTALRQAILNGHPGLVVPLLEAGAWAREFQPQRPDAPALCGAGQGHGELFAVDCRGRGSLVA</sequence>
<reference evidence="1 2" key="1">
    <citation type="submission" date="2022-08" db="EMBL/GenBank/DDBJ databases">
        <title>Whole genome sequencing-based tracing of a 2022 introduction and outbreak of Xanthomonas hortorum pv. pelargonii.</title>
        <authorList>
            <person name="Iruegas-Bocardo F."/>
            <person name="Weisberg A.K."/>
            <person name="Riutta E.R."/>
            <person name="Kilday K."/>
            <person name="Bonkowski J.C."/>
            <person name="Creswell T."/>
            <person name="Daughtrey M.L."/>
            <person name="Rane K."/>
            <person name="Grunwald N.J."/>
            <person name="Chang J.H."/>
            <person name="Putnam M.L."/>
        </authorList>
    </citation>
    <scope>NUCLEOTIDE SEQUENCE [LARGE SCALE GENOMIC DNA]</scope>
    <source>
        <strain evidence="1 2">22-325</strain>
    </source>
</reference>
<proteinExistence type="predicted"/>
<dbReference type="Gene3D" id="1.25.40.20">
    <property type="entry name" value="Ankyrin repeat-containing domain"/>
    <property type="match status" value="1"/>
</dbReference>
<keyword evidence="2" id="KW-1185">Reference proteome</keyword>
<dbReference type="InterPro" id="IPR036770">
    <property type="entry name" value="Ankyrin_rpt-contain_sf"/>
</dbReference>
<protein>
    <submittedName>
        <fullName evidence="1">Ankyrin repeat domain-containing protein</fullName>
    </submittedName>
</protein>
<gene>
    <name evidence="1" type="ORF">NYR99_07375</name>
</gene>
<name>A0ABZ0DH93_9XANT</name>
<dbReference type="Proteomes" id="UP001304534">
    <property type="component" value="Chromosome"/>
</dbReference>
<dbReference type="EMBL" id="CP103840">
    <property type="protein sequence ID" value="WOB27739.1"/>
    <property type="molecule type" value="Genomic_DNA"/>
</dbReference>
<dbReference type="SUPFAM" id="SSF48403">
    <property type="entry name" value="Ankyrin repeat"/>
    <property type="match status" value="1"/>
</dbReference>
<accession>A0ABZ0DH93</accession>
<evidence type="ECO:0000313" key="2">
    <source>
        <dbReference type="Proteomes" id="UP001304534"/>
    </source>
</evidence>
<evidence type="ECO:0000313" key="1">
    <source>
        <dbReference type="EMBL" id="WOB27739.1"/>
    </source>
</evidence>
<organism evidence="1 2">
    <name type="scientific">Xanthomonas dyei</name>
    <dbReference type="NCBI Taxonomy" id="743699"/>
    <lineage>
        <taxon>Bacteria</taxon>
        <taxon>Pseudomonadati</taxon>
        <taxon>Pseudomonadota</taxon>
        <taxon>Gammaproteobacteria</taxon>
        <taxon>Lysobacterales</taxon>
        <taxon>Lysobacteraceae</taxon>
        <taxon>Xanthomonas</taxon>
    </lineage>
</organism>